<feature type="transmembrane region" description="Helical" evidence="1">
    <location>
        <begin position="7"/>
        <end position="26"/>
    </location>
</feature>
<evidence type="ECO:0000313" key="2">
    <source>
        <dbReference type="EMBL" id="MFD1411290.1"/>
    </source>
</evidence>
<name>A0ABW4BNZ0_9LACO</name>
<reference evidence="3" key="1">
    <citation type="journal article" date="2019" name="Int. J. Syst. Evol. Microbiol.">
        <title>The Global Catalogue of Microorganisms (GCM) 10K type strain sequencing project: providing services to taxonomists for standard genome sequencing and annotation.</title>
        <authorList>
            <consortium name="The Broad Institute Genomics Platform"/>
            <consortium name="The Broad Institute Genome Sequencing Center for Infectious Disease"/>
            <person name="Wu L."/>
            <person name="Ma J."/>
        </authorList>
    </citation>
    <scope>NUCLEOTIDE SEQUENCE [LARGE SCALE GENOMIC DNA]</scope>
    <source>
        <strain evidence="3">CCM 8937</strain>
    </source>
</reference>
<proteinExistence type="predicted"/>
<dbReference type="EMBL" id="JBHTOH010000038">
    <property type="protein sequence ID" value="MFD1411290.1"/>
    <property type="molecule type" value="Genomic_DNA"/>
</dbReference>
<evidence type="ECO:0000313" key="3">
    <source>
        <dbReference type="Proteomes" id="UP001597191"/>
    </source>
</evidence>
<accession>A0ABW4BNZ0</accession>
<protein>
    <recommendedName>
        <fullName evidence="4">Two-component sensor histidine kinase</fullName>
    </recommendedName>
</protein>
<gene>
    <name evidence="2" type="ORF">ACFQ4R_06705</name>
</gene>
<sequence>MKQQRGSLTILTLVMLTFSLLLIYFVNDYYARQNFDYQNLIYYYRQQNVKLKRLINDEQ</sequence>
<keyword evidence="1" id="KW-0812">Transmembrane</keyword>
<comment type="caution">
    <text evidence="2">The sequence shown here is derived from an EMBL/GenBank/DDBJ whole genome shotgun (WGS) entry which is preliminary data.</text>
</comment>
<keyword evidence="3" id="KW-1185">Reference proteome</keyword>
<evidence type="ECO:0008006" key="4">
    <source>
        <dbReference type="Google" id="ProtNLM"/>
    </source>
</evidence>
<dbReference type="RefSeq" id="WP_125647410.1">
    <property type="nucleotide sequence ID" value="NZ_JBHTOH010000038.1"/>
</dbReference>
<dbReference type="Proteomes" id="UP001597191">
    <property type="component" value="Unassembled WGS sequence"/>
</dbReference>
<keyword evidence="1" id="KW-0472">Membrane</keyword>
<evidence type="ECO:0000256" key="1">
    <source>
        <dbReference type="SAM" id="Phobius"/>
    </source>
</evidence>
<organism evidence="2 3">
    <name type="scientific">Lapidilactobacillus gannanensis</name>
    <dbReference type="NCBI Taxonomy" id="2486002"/>
    <lineage>
        <taxon>Bacteria</taxon>
        <taxon>Bacillati</taxon>
        <taxon>Bacillota</taxon>
        <taxon>Bacilli</taxon>
        <taxon>Lactobacillales</taxon>
        <taxon>Lactobacillaceae</taxon>
        <taxon>Lapidilactobacillus</taxon>
    </lineage>
</organism>
<keyword evidence="1" id="KW-1133">Transmembrane helix</keyword>